<dbReference type="OrthoDB" id="7745385at2"/>
<dbReference type="RefSeq" id="WP_109759081.1">
    <property type="nucleotide sequence ID" value="NZ_CP034588.1"/>
</dbReference>
<dbReference type="AlphaFoldDB" id="A0A316G8Q9"/>
<reference evidence="2 3" key="1">
    <citation type="submission" date="2018-05" db="EMBL/GenBank/DDBJ databases">
        <title>Genomic Encyclopedia of Type Strains, Phase IV (KMG-IV): sequencing the most valuable type-strain genomes for metagenomic binning, comparative biology and taxonomic classification.</title>
        <authorList>
            <person name="Goeker M."/>
        </authorList>
    </citation>
    <scope>NUCLEOTIDE SEQUENCE [LARGE SCALE GENOMIC DNA]</scope>
    <source>
        <strain evidence="2 3">DSM 103371</strain>
    </source>
</reference>
<feature type="transmembrane region" description="Helical" evidence="1">
    <location>
        <begin position="6"/>
        <end position="23"/>
    </location>
</feature>
<sequence length="93" mass="9881">MPLWSLWWAWMAGALLLAILEVVAPAQIFLGFAAGAAGTGLLLLFGLPGLAGSLPATILVFAVLSLIAWLITRRIAGVREGQVKLFNHDVNDN</sequence>
<evidence type="ECO:0000256" key="1">
    <source>
        <dbReference type="SAM" id="Phobius"/>
    </source>
</evidence>
<feature type="transmembrane region" description="Helical" evidence="1">
    <location>
        <begin position="53"/>
        <end position="72"/>
    </location>
</feature>
<dbReference type="KEGG" id="salo:EF888_20575"/>
<evidence type="ECO:0000313" key="3">
    <source>
        <dbReference type="Proteomes" id="UP000245390"/>
    </source>
</evidence>
<keyword evidence="1" id="KW-1133">Transmembrane helix</keyword>
<keyword evidence="1" id="KW-0472">Membrane</keyword>
<protein>
    <recommendedName>
        <fullName evidence="4">NfeD-like partner-binding protein</fullName>
    </recommendedName>
</protein>
<proteinExistence type="predicted"/>
<name>A0A316G8Q9_9RHOB</name>
<dbReference type="EMBL" id="QGGV01000004">
    <property type="protein sequence ID" value="PWK56386.1"/>
    <property type="molecule type" value="Genomic_DNA"/>
</dbReference>
<gene>
    <name evidence="2" type="ORF">C8D95_10457</name>
</gene>
<keyword evidence="3" id="KW-1185">Reference proteome</keyword>
<organism evidence="2 3">
    <name type="scientific">Silicimonas algicola</name>
    <dbReference type="NCBI Taxonomy" id="1826607"/>
    <lineage>
        <taxon>Bacteria</taxon>
        <taxon>Pseudomonadati</taxon>
        <taxon>Pseudomonadota</taxon>
        <taxon>Alphaproteobacteria</taxon>
        <taxon>Rhodobacterales</taxon>
        <taxon>Paracoccaceae</taxon>
    </lineage>
</organism>
<evidence type="ECO:0000313" key="2">
    <source>
        <dbReference type="EMBL" id="PWK56386.1"/>
    </source>
</evidence>
<comment type="caution">
    <text evidence="2">The sequence shown here is derived from an EMBL/GenBank/DDBJ whole genome shotgun (WGS) entry which is preliminary data.</text>
</comment>
<dbReference type="Proteomes" id="UP000245390">
    <property type="component" value="Unassembled WGS sequence"/>
</dbReference>
<keyword evidence="1" id="KW-0812">Transmembrane</keyword>
<accession>A0A316G8Q9</accession>
<evidence type="ECO:0008006" key="4">
    <source>
        <dbReference type="Google" id="ProtNLM"/>
    </source>
</evidence>